<dbReference type="Proteomes" id="UP001409291">
    <property type="component" value="Unassembled WGS sequence"/>
</dbReference>
<protein>
    <submittedName>
        <fullName evidence="2">Ferredoxin</fullName>
    </submittedName>
</protein>
<feature type="compositionally biased region" description="Basic and acidic residues" evidence="1">
    <location>
        <begin position="1"/>
        <end position="13"/>
    </location>
</feature>
<accession>A0ABV0BVN5</accession>
<dbReference type="EMBL" id="JBDJNQ010000007">
    <property type="protein sequence ID" value="MEN5378761.1"/>
    <property type="molecule type" value="Genomic_DNA"/>
</dbReference>
<keyword evidence="3" id="KW-1185">Reference proteome</keyword>
<feature type="region of interest" description="Disordered" evidence="1">
    <location>
        <begin position="1"/>
        <end position="21"/>
    </location>
</feature>
<evidence type="ECO:0000313" key="2">
    <source>
        <dbReference type="EMBL" id="MEN5378761.1"/>
    </source>
</evidence>
<name>A0ABV0BVN5_9SPHI</name>
<evidence type="ECO:0000256" key="1">
    <source>
        <dbReference type="SAM" id="MobiDB-lite"/>
    </source>
</evidence>
<gene>
    <name evidence="2" type="ORF">ABE541_15970</name>
</gene>
<dbReference type="RefSeq" id="WP_346581672.1">
    <property type="nucleotide sequence ID" value="NZ_JBDJNQ010000007.1"/>
</dbReference>
<organism evidence="2 3">
    <name type="scientific">Sphingobacterium kitahiroshimense</name>
    <dbReference type="NCBI Taxonomy" id="470446"/>
    <lineage>
        <taxon>Bacteria</taxon>
        <taxon>Pseudomonadati</taxon>
        <taxon>Bacteroidota</taxon>
        <taxon>Sphingobacteriia</taxon>
        <taxon>Sphingobacteriales</taxon>
        <taxon>Sphingobacteriaceae</taxon>
        <taxon>Sphingobacterium</taxon>
    </lineage>
</organism>
<sequence>MKIFDKKQSKETPARYPENSQGDFYVENDACIRCGAPKFEAPDLIDHSKAEYGHCYFKKQPETPDELERAICAMQVSCIASLRYGGTDEKILKRLYEEGLENECDHKPKGRFGFLKKFLK</sequence>
<evidence type="ECO:0000313" key="3">
    <source>
        <dbReference type="Proteomes" id="UP001409291"/>
    </source>
</evidence>
<proteinExistence type="predicted"/>
<reference evidence="2 3" key="1">
    <citation type="submission" date="2024-04" db="EMBL/GenBank/DDBJ databases">
        <title>WGS of bacteria from Torrens River.</title>
        <authorList>
            <person name="Wyrsch E.R."/>
            <person name="Drigo B."/>
        </authorList>
    </citation>
    <scope>NUCLEOTIDE SEQUENCE [LARGE SCALE GENOMIC DNA]</scope>
    <source>
        <strain evidence="2 3">TWI391</strain>
    </source>
</reference>
<comment type="caution">
    <text evidence="2">The sequence shown here is derived from an EMBL/GenBank/DDBJ whole genome shotgun (WGS) entry which is preliminary data.</text>
</comment>